<keyword evidence="1" id="KW-1133">Transmembrane helix</keyword>
<evidence type="ECO:0000256" key="1">
    <source>
        <dbReference type="SAM" id="Phobius"/>
    </source>
</evidence>
<comment type="caution">
    <text evidence="2">The sequence shown here is derived from an EMBL/GenBank/DDBJ whole genome shotgun (WGS) entry which is preliminary data.</text>
</comment>
<proteinExistence type="predicted"/>
<keyword evidence="1" id="KW-0812">Transmembrane</keyword>
<keyword evidence="1" id="KW-0472">Membrane</keyword>
<protein>
    <submittedName>
        <fullName evidence="2">Uncharacterized protein</fullName>
    </submittedName>
</protein>
<dbReference type="EMBL" id="VWOX01000005">
    <property type="protein sequence ID" value="KAA5543689.1"/>
    <property type="molecule type" value="Genomic_DNA"/>
</dbReference>
<dbReference type="RefSeq" id="WP_150076441.1">
    <property type="nucleotide sequence ID" value="NZ_VWOX01000005.1"/>
</dbReference>
<evidence type="ECO:0000313" key="3">
    <source>
        <dbReference type="Proteomes" id="UP000324479"/>
    </source>
</evidence>
<feature type="transmembrane region" description="Helical" evidence="1">
    <location>
        <begin position="128"/>
        <end position="150"/>
    </location>
</feature>
<feature type="transmembrane region" description="Helical" evidence="1">
    <location>
        <begin position="201"/>
        <end position="223"/>
    </location>
</feature>
<feature type="transmembrane region" description="Helical" evidence="1">
    <location>
        <begin position="279"/>
        <end position="308"/>
    </location>
</feature>
<organism evidence="2 3">
    <name type="scientific">Roseiconus nitratireducens</name>
    <dbReference type="NCBI Taxonomy" id="2605748"/>
    <lineage>
        <taxon>Bacteria</taxon>
        <taxon>Pseudomonadati</taxon>
        <taxon>Planctomycetota</taxon>
        <taxon>Planctomycetia</taxon>
        <taxon>Pirellulales</taxon>
        <taxon>Pirellulaceae</taxon>
        <taxon>Roseiconus</taxon>
    </lineage>
</organism>
<feature type="transmembrane region" description="Helical" evidence="1">
    <location>
        <begin position="251"/>
        <end position="272"/>
    </location>
</feature>
<dbReference type="Proteomes" id="UP000324479">
    <property type="component" value="Unassembled WGS sequence"/>
</dbReference>
<name>A0A5M6DC81_9BACT</name>
<reference evidence="2 3" key="1">
    <citation type="submission" date="2019-08" db="EMBL/GenBank/DDBJ databases">
        <authorList>
            <person name="Dhanesh K."/>
            <person name="Kumar G."/>
            <person name="Sasikala C."/>
            <person name="Venkata Ramana C."/>
        </authorList>
    </citation>
    <scope>NUCLEOTIDE SEQUENCE [LARGE SCALE GENOMIC DNA]</scope>
    <source>
        <strain evidence="2 3">JC645</strain>
    </source>
</reference>
<keyword evidence="3" id="KW-1185">Reference proteome</keyword>
<feature type="transmembrane region" description="Helical" evidence="1">
    <location>
        <begin position="97"/>
        <end position="116"/>
    </location>
</feature>
<evidence type="ECO:0000313" key="2">
    <source>
        <dbReference type="EMBL" id="KAA5543689.1"/>
    </source>
</evidence>
<sequence>MSSTVIPSPWTDFWFRPSPIWHLTWVRRALCLVTAGYFASALPDVSTWYVSGAPASSSNLATFFRTAELTDQARWMFSPLYLWDSAFAMSPLSEAAWVYQAYLLIGIALAVLVAVANPLYRFERLPRVVSSLLAGSLPCVLLWIWFVGWANRAVLLAGITEPVLSVSLAALAIAPSGVPALDRLPVSKRLSWRTTLSRRLIAVQATLIALMTTATMLASPIWWNGMGAYALVAPVQDRLIDVRETFFENSIVYESLTLLLVLVLPLGFWLAWRPNTRRLALGLIAVWATVVAFLSANILYAVTLAIIATSIGQPETDG</sequence>
<accession>A0A5M6DC81</accession>
<feature type="transmembrane region" description="Helical" evidence="1">
    <location>
        <begin position="162"/>
        <end position="181"/>
    </location>
</feature>
<dbReference type="AlphaFoldDB" id="A0A5M6DC81"/>
<gene>
    <name evidence="2" type="ORF">FYK55_10860</name>
</gene>